<proteinExistence type="predicted"/>
<dbReference type="AlphaFoldDB" id="A0A6G1PYG6"/>
<accession>A0A6G1PYG6</accession>
<gene>
    <name evidence="2" type="ORF">EXN66_Car011001</name>
</gene>
<feature type="compositionally biased region" description="Polar residues" evidence="1">
    <location>
        <begin position="148"/>
        <end position="158"/>
    </location>
</feature>
<feature type="region of interest" description="Disordered" evidence="1">
    <location>
        <begin position="145"/>
        <end position="168"/>
    </location>
</feature>
<dbReference type="InterPro" id="IPR024829">
    <property type="entry name" value="IEX-1"/>
</dbReference>
<evidence type="ECO:0000313" key="2">
    <source>
        <dbReference type="EMBL" id="KAF3695325.1"/>
    </source>
</evidence>
<reference evidence="3" key="2">
    <citation type="submission" date="2019-02" db="EMBL/GenBank/DDBJ databases">
        <title>Opniocepnalus argus Var Kimnra genome.</title>
        <authorList>
            <person name="Zhou C."/>
            <person name="Xiao S."/>
        </authorList>
    </citation>
    <scope>NUCLEOTIDE SEQUENCE [LARGE SCALE GENOMIC DNA]</scope>
</reference>
<sequence>MYARTNSVTQTVHRESFAFPSVSARSTEPEVFTFDQIPVHASAVRSFVPIRPKKRCVRVMYPAKVRMHLPPPEKSKAKRWLVVLCLVVMWQIYTEEPCAEAPLSSAESSMGSYHGFPFQSAEELAAIGTGSDLLSAALSTCEDRRSSSDQVIPKTTCSKPGENADTARSFEQSASNSYMVALLVYHRLGSDK</sequence>
<dbReference type="PRINTS" id="PR02100">
    <property type="entry name" value="GENEIEX1"/>
</dbReference>
<dbReference type="OrthoDB" id="9949267at2759"/>
<keyword evidence="3" id="KW-1185">Reference proteome</keyword>
<organism evidence="2 3">
    <name type="scientific">Channa argus</name>
    <name type="common">Northern snakehead</name>
    <name type="synonym">Ophicephalus argus</name>
    <dbReference type="NCBI Taxonomy" id="215402"/>
    <lineage>
        <taxon>Eukaryota</taxon>
        <taxon>Metazoa</taxon>
        <taxon>Chordata</taxon>
        <taxon>Craniata</taxon>
        <taxon>Vertebrata</taxon>
        <taxon>Euteleostomi</taxon>
        <taxon>Actinopterygii</taxon>
        <taxon>Neopterygii</taxon>
        <taxon>Teleostei</taxon>
        <taxon>Neoteleostei</taxon>
        <taxon>Acanthomorphata</taxon>
        <taxon>Anabantaria</taxon>
        <taxon>Anabantiformes</taxon>
        <taxon>Channoidei</taxon>
        <taxon>Channidae</taxon>
        <taxon>Channa</taxon>
    </lineage>
</organism>
<reference evidence="2 3" key="1">
    <citation type="submission" date="2019-02" db="EMBL/GenBank/DDBJ databases">
        <title>Opniocepnalus argus genome.</title>
        <authorList>
            <person name="Zhou C."/>
            <person name="Xiao S."/>
        </authorList>
    </citation>
    <scope>NUCLEOTIDE SEQUENCE [LARGE SCALE GENOMIC DNA]</scope>
    <source>
        <strain evidence="2">OARG1902GOOAL</strain>
        <tissue evidence="2">Muscle</tissue>
    </source>
</reference>
<dbReference type="PANTHER" id="PTHR16915:SF0">
    <property type="entry name" value="RADIATION-INDUCIBLE IMMEDIATE-EARLY GENE IEX-1"/>
    <property type="match status" value="1"/>
</dbReference>
<evidence type="ECO:0000313" key="3">
    <source>
        <dbReference type="Proteomes" id="UP000503349"/>
    </source>
</evidence>
<dbReference type="PANTHER" id="PTHR16915">
    <property type="entry name" value="IMMEDIATE EARLY RESPONSE 3"/>
    <property type="match status" value="1"/>
</dbReference>
<dbReference type="GO" id="GO:0043066">
    <property type="term" value="P:negative regulation of apoptotic process"/>
    <property type="evidence" value="ECO:0007669"/>
    <property type="project" value="InterPro"/>
</dbReference>
<evidence type="ECO:0000256" key="1">
    <source>
        <dbReference type="SAM" id="MobiDB-lite"/>
    </source>
</evidence>
<dbReference type="Proteomes" id="UP000503349">
    <property type="component" value="Chromosome 11"/>
</dbReference>
<protein>
    <submittedName>
        <fullName evidence="2">Radiation-inducible immediate-early gene IEX-1</fullName>
    </submittedName>
</protein>
<dbReference type="EMBL" id="CM015722">
    <property type="protein sequence ID" value="KAF3695325.1"/>
    <property type="molecule type" value="Genomic_DNA"/>
</dbReference>
<name>A0A6G1PYG6_CHAAH</name>